<name>A0ABX3GVU1_PAEBO</name>
<sequence>MRTRRYFGIWIGFMVLILVGCSKELARDEQTAHDYVKAQGYKIISTEDETFEYTLTKKLLYGSPESTPYQQMWGVQAVSPDDYLGKKITIYKFTVSNHPLEKIYLTDTTNVNILMADGEVIGGTSFPLKEGELLMGSAYSLDGRTLEEVTGLTFKEWSEDWKKRYGN</sequence>
<dbReference type="PROSITE" id="PS51257">
    <property type="entry name" value="PROKAR_LIPOPROTEIN"/>
    <property type="match status" value="1"/>
</dbReference>
<proteinExistence type="predicted"/>
<evidence type="ECO:0000313" key="1">
    <source>
        <dbReference type="EMBL" id="OMD38525.1"/>
    </source>
</evidence>
<dbReference type="RefSeq" id="WP_076114101.1">
    <property type="nucleotide sequence ID" value="NZ_MPTB01000060.1"/>
</dbReference>
<comment type="caution">
    <text evidence="1">The sequence shown here is derived from an EMBL/GenBank/DDBJ whole genome shotgun (WGS) entry which is preliminary data.</text>
</comment>
<dbReference type="EMBL" id="MPTB01000060">
    <property type="protein sequence ID" value="OMD38525.1"/>
    <property type="molecule type" value="Genomic_DNA"/>
</dbReference>
<evidence type="ECO:0000313" key="2">
    <source>
        <dbReference type="Proteomes" id="UP000187412"/>
    </source>
</evidence>
<organism evidence="1 2">
    <name type="scientific">Paenibacillus borealis</name>
    <dbReference type="NCBI Taxonomy" id="160799"/>
    <lineage>
        <taxon>Bacteria</taxon>
        <taxon>Bacillati</taxon>
        <taxon>Bacillota</taxon>
        <taxon>Bacilli</taxon>
        <taxon>Bacillales</taxon>
        <taxon>Paenibacillaceae</taxon>
        <taxon>Paenibacillus</taxon>
    </lineage>
</organism>
<gene>
    <name evidence="1" type="ORF">BSK56_30225</name>
</gene>
<accession>A0ABX3GVU1</accession>
<evidence type="ECO:0008006" key="3">
    <source>
        <dbReference type="Google" id="ProtNLM"/>
    </source>
</evidence>
<keyword evidence="2" id="KW-1185">Reference proteome</keyword>
<dbReference type="Proteomes" id="UP000187412">
    <property type="component" value="Unassembled WGS sequence"/>
</dbReference>
<reference evidence="1 2" key="1">
    <citation type="submission" date="2016-10" db="EMBL/GenBank/DDBJ databases">
        <title>Paenibacillus species isolates.</title>
        <authorList>
            <person name="Beno S.M."/>
        </authorList>
    </citation>
    <scope>NUCLEOTIDE SEQUENCE [LARGE SCALE GENOMIC DNA]</scope>
    <source>
        <strain evidence="1 2">FSL H7-0744</strain>
    </source>
</reference>
<protein>
    <recommendedName>
        <fullName evidence="3">DUF4830 domain-containing protein</fullName>
    </recommendedName>
</protein>